<organism evidence="8 9">
    <name type="scientific">Gonapodya prolifera (strain JEL478)</name>
    <name type="common">Monoblepharis prolifera</name>
    <dbReference type="NCBI Taxonomy" id="1344416"/>
    <lineage>
        <taxon>Eukaryota</taxon>
        <taxon>Fungi</taxon>
        <taxon>Fungi incertae sedis</taxon>
        <taxon>Chytridiomycota</taxon>
        <taxon>Chytridiomycota incertae sedis</taxon>
        <taxon>Monoblepharidomycetes</taxon>
        <taxon>Monoblepharidales</taxon>
        <taxon>Gonapodyaceae</taxon>
        <taxon>Gonapodya</taxon>
    </lineage>
</organism>
<evidence type="ECO:0000313" key="9">
    <source>
        <dbReference type="Proteomes" id="UP000070544"/>
    </source>
</evidence>
<keyword evidence="5" id="KW-0539">Nucleus</keyword>
<dbReference type="Proteomes" id="UP000070544">
    <property type="component" value="Unassembled WGS sequence"/>
</dbReference>
<evidence type="ECO:0000256" key="4">
    <source>
        <dbReference type="ARBA" id="ARBA00023163"/>
    </source>
</evidence>
<dbReference type="EMBL" id="KQ965784">
    <property type="protein sequence ID" value="KXS12867.1"/>
    <property type="molecule type" value="Genomic_DNA"/>
</dbReference>
<proteinExistence type="predicted"/>
<gene>
    <name evidence="8" type="ORF">M427DRAFT_136995</name>
</gene>
<evidence type="ECO:0000259" key="7">
    <source>
        <dbReference type="Pfam" id="PF04082"/>
    </source>
</evidence>
<dbReference type="GO" id="GO:0006351">
    <property type="term" value="P:DNA-templated transcription"/>
    <property type="evidence" value="ECO:0007669"/>
    <property type="project" value="InterPro"/>
</dbReference>
<accession>A0A139A7X7</accession>
<feature type="region of interest" description="Disordered" evidence="6">
    <location>
        <begin position="1"/>
        <end position="32"/>
    </location>
</feature>
<dbReference type="GO" id="GO:0003677">
    <property type="term" value="F:DNA binding"/>
    <property type="evidence" value="ECO:0007669"/>
    <property type="project" value="InterPro"/>
</dbReference>
<name>A0A139A7X7_GONPJ</name>
<evidence type="ECO:0000256" key="6">
    <source>
        <dbReference type="SAM" id="MobiDB-lite"/>
    </source>
</evidence>
<dbReference type="PANTHER" id="PTHR47338:SF5">
    <property type="entry name" value="ZN(II)2CYS6 TRANSCRIPTION FACTOR (EUROFUNG)"/>
    <property type="match status" value="1"/>
</dbReference>
<dbReference type="InterPro" id="IPR007219">
    <property type="entry name" value="XnlR_reg_dom"/>
</dbReference>
<evidence type="ECO:0000256" key="5">
    <source>
        <dbReference type="ARBA" id="ARBA00023242"/>
    </source>
</evidence>
<sequence length="294" mass="32363">MTTDNAGRKSQGVNAAIVPRKTPAARRPQRNTKNRLAWLERMLVDLSAGSSGDPESGEVVSRDKPAADPLVDLRRITVSDIPPLDVCLDLMSHYISARPTGYAFIHNSALHHTSKSAPILLHSVLALTSTLSSNTRLQTLSTSNLLPRLRDTLRESSFRWPTIEYIVGLLHGTMAPYISWKSFNADALVFRSLACAATKLLGITSEDGIANTVWNSPMSTSRTPPWILGEQTRRVAWSVFIIDTLIAAELSEKTHMEDDSVMNLGLPCDDKCVSCARGQAQILLLKTQHHRESL</sequence>
<dbReference type="InterPro" id="IPR050815">
    <property type="entry name" value="TF_fung"/>
</dbReference>
<dbReference type="GO" id="GO:0005634">
    <property type="term" value="C:nucleus"/>
    <property type="evidence" value="ECO:0007669"/>
    <property type="project" value="UniProtKB-SubCell"/>
</dbReference>
<dbReference type="GO" id="GO:0008270">
    <property type="term" value="F:zinc ion binding"/>
    <property type="evidence" value="ECO:0007669"/>
    <property type="project" value="InterPro"/>
</dbReference>
<feature type="compositionally biased region" description="Basic residues" evidence="6">
    <location>
        <begin position="23"/>
        <end position="32"/>
    </location>
</feature>
<feature type="domain" description="Xylanolytic transcriptional activator regulatory" evidence="7">
    <location>
        <begin position="106"/>
        <end position="272"/>
    </location>
</feature>
<reference evidence="8 9" key="1">
    <citation type="journal article" date="2015" name="Genome Biol. Evol.">
        <title>Phylogenomic analyses indicate that early fungi evolved digesting cell walls of algal ancestors of land plants.</title>
        <authorList>
            <person name="Chang Y."/>
            <person name="Wang S."/>
            <person name="Sekimoto S."/>
            <person name="Aerts A.L."/>
            <person name="Choi C."/>
            <person name="Clum A."/>
            <person name="LaButti K.M."/>
            <person name="Lindquist E.A."/>
            <person name="Yee Ngan C."/>
            <person name="Ohm R.A."/>
            <person name="Salamov A.A."/>
            <person name="Grigoriev I.V."/>
            <person name="Spatafora J.W."/>
            <person name="Berbee M.L."/>
        </authorList>
    </citation>
    <scope>NUCLEOTIDE SEQUENCE [LARGE SCALE GENOMIC DNA]</scope>
    <source>
        <strain evidence="8 9">JEL478</strain>
    </source>
</reference>
<dbReference type="OrthoDB" id="4685598at2759"/>
<keyword evidence="9" id="KW-1185">Reference proteome</keyword>
<dbReference type="CDD" id="cd12148">
    <property type="entry name" value="fungal_TF_MHR"/>
    <property type="match status" value="1"/>
</dbReference>
<dbReference type="GO" id="GO:0000981">
    <property type="term" value="F:DNA-binding transcription factor activity, RNA polymerase II-specific"/>
    <property type="evidence" value="ECO:0007669"/>
    <property type="project" value="InterPro"/>
</dbReference>
<dbReference type="PANTHER" id="PTHR47338">
    <property type="entry name" value="ZN(II)2CYS6 TRANSCRIPTION FACTOR (EUROFUNG)-RELATED"/>
    <property type="match status" value="1"/>
</dbReference>
<evidence type="ECO:0000256" key="1">
    <source>
        <dbReference type="ARBA" id="ARBA00004123"/>
    </source>
</evidence>
<evidence type="ECO:0000256" key="3">
    <source>
        <dbReference type="ARBA" id="ARBA00023015"/>
    </source>
</evidence>
<dbReference type="AlphaFoldDB" id="A0A139A7X7"/>
<comment type="subcellular location">
    <subcellularLocation>
        <location evidence="1">Nucleus</location>
    </subcellularLocation>
</comment>
<keyword evidence="2" id="KW-0479">Metal-binding</keyword>
<protein>
    <recommendedName>
        <fullName evidence="7">Xylanolytic transcriptional activator regulatory domain-containing protein</fullName>
    </recommendedName>
</protein>
<keyword evidence="3" id="KW-0805">Transcription regulation</keyword>
<evidence type="ECO:0000313" key="8">
    <source>
        <dbReference type="EMBL" id="KXS12867.1"/>
    </source>
</evidence>
<dbReference type="Pfam" id="PF04082">
    <property type="entry name" value="Fungal_trans"/>
    <property type="match status" value="1"/>
</dbReference>
<keyword evidence="4" id="KW-0804">Transcription</keyword>
<evidence type="ECO:0000256" key="2">
    <source>
        <dbReference type="ARBA" id="ARBA00022723"/>
    </source>
</evidence>